<dbReference type="EMBL" id="LLXU01000053">
    <property type="protein sequence ID" value="KRG46671.1"/>
    <property type="molecule type" value="Genomic_DNA"/>
</dbReference>
<evidence type="ECO:0000256" key="1">
    <source>
        <dbReference type="SAM" id="MobiDB-lite"/>
    </source>
</evidence>
<evidence type="ECO:0000313" key="2">
    <source>
        <dbReference type="EMBL" id="KRG46671.1"/>
    </source>
</evidence>
<dbReference type="Proteomes" id="UP000051802">
    <property type="component" value="Unassembled WGS sequence"/>
</dbReference>
<proteinExistence type="predicted"/>
<feature type="region of interest" description="Disordered" evidence="1">
    <location>
        <begin position="32"/>
        <end position="60"/>
    </location>
</feature>
<feature type="compositionally biased region" description="Basic and acidic residues" evidence="1">
    <location>
        <begin position="32"/>
        <end position="53"/>
    </location>
</feature>
<comment type="caution">
    <text evidence="2">The sequence shown here is derived from an EMBL/GenBank/DDBJ whole genome shotgun (WGS) entry which is preliminary data.</text>
</comment>
<gene>
    <name evidence="2" type="ORF">ARC20_04990</name>
</gene>
<dbReference type="RefSeq" id="WP_057644466.1">
    <property type="nucleotide sequence ID" value="NZ_LLXU01000053.1"/>
</dbReference>
<sequence length="60" mass="6848">MSSTPRDNDTGHWVLITECDDAPVAFEVRYDAEPTPAQREDAQRRGQRWEYRPDATATPA</sequence>
<name>A0A0R0AN78_9GAMM</name>
<accession>A0A0R0AN78</accession>
<keyword evidence="3" id="KW-1185">Reference proteome</keyword>
<organism evidence="2 3">
    <name type="scientific">Stenotrophomonas panacihumi</name>
    <dbReference type="NCBI Taxonomy" id="676599"/>
    <lineage>
        <taxon>Bacteria</taxon>
        <taxon>Pseudomonadati</taxon>
        <taxon>Pseudomonadota</taxon>
        <taxon>Gammaproteobacteria</taxon>
        <taxon>Lysobacterales</taxon>
        <taxon>Lysobacteraceae</taxon>
        <taxon>Stenotrophomonas</taxon>
    </lineage>
</organism>
<dbReference type="AlphaFoldDB" id="A0A0R0AN78"/>
<evidence type="ECO:0000313" key="3">
    <source>
        <dbReference type="Proteomes" id="UP000051802"/>
    </source>
</evidence>
<reference evidence="2 3" key="1">
    <citation type="submission" date="2015-10" db="EMBL/GenBank/DDBJ databases">
        <title>Genome sequencing and analysis of members of genus Stenotrophomonas.</title>
        <authorList>
            <person name="Patil P.P."/>
            <person name="Midha S."/>
            <person name="Patil P.B."/>
        </authorList>
    </citation>
    <scope>NUCLEOTIDE SEQUENCE [LARGE SCALE GENOMIC DNA]</scope>
    <source>
        <strain evidence="2 3">JCM 16536</strain>
    </source>
</reference>
<protein>
    <submittedName>
        <fullName evidence="2">Uncharacterized protein</fullName>
    </submittedName>
</protein>